<name>A0A1E7K8Q3_9ACTN</name>
<sequence>MQGGGAELDARQRRRWAWLTGTWAVLVTTGGLLTVSWQQEPASGGSGPGWYDAEDARRSGGGDSGISGNPMHGSVPVTPKPEEGGRHGELRPSIRILPPDHQARDRATIRPEPLPGDGRVAEVRPSRWPSAPDPGTGR</sequence>
<feature type="region of interest" description="Disordered" evidence="1">
    <location>
        <begin position="38"/>
        <end position="138"/>
    </location>
</feature>
<proteinExistence type="predicted"/>
<organism evidence="3 4">
    <name type="scientific">Streptomyces qinglanensis</name>
    <dbReference type="NCBI Taxonomy" id="943816"/>
    <lineage>
        <taxon>Bacteria</taxon>
        <taxon>Bacillati</taxon>
        <taxon>Actinomycetota</taxon>
        <taxon>Actinomycetes</taxon>
        <taxon>Kitasatosporales</taxon>
        <taxon>Streptomycetaceae</taxon>
        <taxon>Streptomyces</taxon>
    </lineage>
</organism>
<dbReference type="AlphaFoldDB" id="A0A1E7K8Q3"/>
<dbReference type="Proteomes" id="UP000175829">
    <property type="component" value="Unassembled WGS sequence"/>
</dbReference>
<gene>
    <name evidence="3" type="ORF">AN217_23120</name>
</gene>
<accession>A0A1E7K8Q3</accession>
<reference evidence="3 4" key="1">
    <citation type="journal article" date="2016" name="Front. Microbiol.">
        <title>Comparative Genomics Analysis of Streptomyces Species Reveals Their Adaptation to the Marine Environment and Their Diversity at the Genomic Level.</title>
        <authorList>
            <person name="Tian X."/>
            <person name="Zhang Z."/>
            <person name="Yang T."/>
            <person name="Chen M."/>
            <person name="Li J."/>
            <person name="Chen F."/>
            <person name="Yang J."/>
            <person name="Li W."/>
            <person name="Zhang B."/>
            <person name="Zhang Z."/>
            <person name="Wu J."/>
            <person name="Zhang C."/>
            <person name="Long L."/>
            <person name="Xiao J."/>
        </authorList>
    </citation>
    <scope>NUCLEOTIDE SEQUENCE [LARGE SCALE GENOMIC DNA]</scope>
    <source>
        <strain evidence="3 4">SCSIO M10379</strain>
    </source>
</reference>
<dbReference type="EMBL" id="LJGV01000022">
    <property type="protein sequence ID" value="OEV00217.1"/>
    <property type="molecule type" value="Genomic_DNA"/>
</dbReference>
<protein>
    <submittedName>
        <fullName evidence="3">Uncharacterized protein</fullName>
    </submittedName>
</protein>
<feature type="compositionally biased region" description="Basic and acidic residues" evidence="1">
    <location>
        <begin position="80"/>
        <end position="92"/>
    </location>
</feature>
<keyword evidence="2" id="KW-1133">Transmembrane helix</keyword>
<evidence type="ECO:0000313" key="4">
    <source>
        <dbReference type="Proteomes" id="UP000175829"/>
    </source>
</evidence>
<dbReference type="RefSeq" id="WP_069992761.1">
    <property type="nucleotide sequence ID" value="NZ_LJGV01000022.1"/>
</dbReference>
<feature type="transmembrane region" description="Helical" evidence="2">
    <location>
        <begin position="16"/>
        <end position="37"/>
    </location>
</feature>
<evidence type="ECO:0000313" key="3">
    <source>
        <dbReference type="EMBL" id="OEV00217.1"/>
    </source>
</evidence>
<dbReference type="PATRIC" id="fig|943816.4.peg.4177"/>
<keyword evidence="2" id="KW-0812">Transmembrane</keyword>
<keyword evidence="2" id="KW-0472">Membrane</keyword>
<comment type="caution">
    <text evidence="3">The sequence shown here is derived from an EMBL/GenBank/DDBJ whole genome shotgun (WGS) entry which is preliminary data.</text>
</comment>
<evidence type="ECO:0000256" key="1">
    <source>
        <dbReference type="SAM" id="MobiDB-lite"/>
    </source>
</evidence>
<evidence type="ECO:0000256" key="2">
    <source>
        <dbReference type="SAM" id="Phobius"/>
    </source>
</evidence>